<feature type="domain" description="DUF6973" evidence="1">
    <location>
        <begin position="132"/>
        <end position="250"/>
    </location>
</feature>
<dbReference type="Proteomes" id="UP000272490">
    <property type="component" value="Unassembled WGS sequence"/>
</dbReference>
<dbReference type="OrthoDB" id="1187707at2"/>
<evidence type="ECO:0000313" key="3">
    <source>
        <dbReference type="Proteomes" id="UP000272490"/>
    </source>
</evidence>
<evidence type="ECO:0000313" key="2">
    <source>
        <dbReference type="EMBL" id="RRJ26621.1"/>
    </source>
</evidence>
<protein>
    <recommendedName>
        <fullName evidence="1">DUF6973 domain-containing protein</fullName>
    </recommendedName>
</protein>
<name>A0A3P3QZH1_9FIRM</name>
<sequence length="261" mass="29566">MINILLDNNFKINIERNNDYMKNISKIMVTALSCFMIAIPITNNIYAYEENTSTEYQSSQVVDSYSVIEDIDALGFPADYDDFVDKIKEIKDSNPDLSPEQILKEYDDMYCNAAQPAGWYESWTELTLSEKILIATDPVSAAKTKELADNASAKTAELYGYNGLGDKTDAFRHAYWNALMTARINKGWAAAYATAHEDRNTSGNESDGYSKVAHKKMDLHNNKKGRNLVKWNDLFTKDEVFAQRVQGIMTNNASTGLYWLH</sequence>
<dbReference type="EMBL" id="RRCO01000001">
    <property type="protein sequence ID" value="RRJ26621.1"/>
    <property type="molecule type" value="Genomic_DNA"/>
</dbReference>
<dbReference type="AlphaFoldDB" id="A0A3P3QZH1"/>
<accession>A0A3P3QZH1</accession>
<organism evidence="2 3">
    <name type="scientific">Lachnoanaerobaculum gingivalis</name>
    <dbReference type="NCBI Taxonomy" id="2490855"/>
    <lineage>
        <taxon>Bacteria</taxon>
        <taxon>Bacillati</taxon>
        <taxon>Bacillota</taxon>
        <taxon>Clostridia</taxon>
        <taxon>Lachnospirales</taxon>
        <taxon>Lachnospiraceae</taxon>
        <taxon>Lachnoanaerobaculum</taxon>
    </lineage>
</organism>
<gene>
    <name evidence="2" type="ORF">EHV10_00910</name>
</gene>
<dbReference type="Pfam" id="PF22322">
    <property type="entry name" value="DUF6973"/>
    <property type="match status" value="1"/>
</dbReference>
<dbReference type="InterPro" id="IPR054246">
    <property type="entry name" value="DUF6973"/>
</dbReference>
<proteinExistence type="predicted"/>
<comment type="caution">
    <text evidence="2">The sequence shown here is derived from an EMBL/GenBank/DDBJ whole genome shotgun (WGS) entry which is preliminary data.</text>
</comment>
<evidence type="ECO:0000259" key="1">
    <source>
        <dbReference type="Pfam" id="PF22322"/>
    </source>
</evidence>
<keyword evidence="3" id="KW-1185">Reference proteome</keyword>
<dbReference type="RefSeq" id="WP_128672998.1">
    <property type="nucleotide sequence ID" value="NZ_CP124777.1"/>
</dbReference>
<reference evidence="2 3" key="1">
    <citation type="submission" date="2018-11" db="EMBL/GenBank/DDBJ databases">
        <title>Genome sequencing of Lachnoanaerobaculum sp. KCOM 2030 (= ChDC B114).</title>
        <authorList>
            <person name="Kook J.-K."/>
            <person name="Park S.-N."/>
            <person name="Lim Y.K."/>
        </authorList>
    </citation>
    <scope>NUCLEOTIDE SEQUENCE [LARGE SCALE GENOMIC DNA]</scope>
    <source>
        <strain evidence="2 3">KCOM 2030</strain>
    </source>
</reference>